<dbReference type="OrthoDB" id="7067764at2"/>
<keyword evidence="2" id="KW-1133">Transmembrane helix</keyword>
<protein>
    <submittedName>
        <fullName evidence="3">Uncharacterized protein</fullName>
    </submittedName>
</protein>
<keyword evidence="2" id="KW-0472">Membrane</keyword>
<feature type="transmembrane region" description="Helical" evidence="2">
    <location>
        <begin position="160"/>
        <end position="181"/>
    </location>
</feature>
<feature type="transmembrane region" description="Helical" evidence="2">
    <location>
        <begin position="6"/>
        <end position="29"/>
    </location>
</feature>
<dbReference type="RefSeq" id="WP_150693598.1">
    <property type="nucleotide sequence ID" value="NZ_CABVJC010000005.1"/>
</dbReference>
<keyword evidence="2" id="KW-0812">Transmembrane</keyword>
<accession>A0A5E7UCT7</accession>
<feature type="region of interest" description="Disordered" evidence="1">
    <location>
        <begin position="187"/>
        <end position="214"/>
    </location>
</feature>
<proteinExistence type="predicted"/>
<evidence type="ECO:0000313" key="4">
    <source>
        <dbReference type="Proteomes" id="UP000326452"/>
    </source>
</evidence>
<evidence type="ECO:0000256" key="2">
    <source>
        <dbReference type="SAM" id="Phobius"/>
    </source>
</evidence>
<dbReference type="Proteomes" id="UP000326452">
    <property type="component" value="Unassembled WGS sequence"/>
</dbReference>
<sequence>MPAWIAIAISCVVIICAFMFLAWVLASALEEYFKSKWEKDFDEDLALAIKISQPSWPQILQIAASRQVRNERIYWILQRLLREILTGRNTELAAHRDLVESYIQQMKETEPFEGMPKEIRIHLERLREQLTTPAQSMEPLANQIRELLSVNDKEKRQQKYYTTGGFFVGILGLAFAVYPLVSLNSPSPTAATSTQPISSAPPASSTQQNVLPAQ</sequence>
<gene>
    <name evidence="3" type="ORF">PS941_03288</name>
</gene>
<evidence type="ECO:0000256" key="1">
    <source>
        <dbReference type="SAM" id="MobiDB-lite"/>
    </source>
</evidence>
<organism evidence="3 4">
    <name type="scientific">Pseudomonas fluorescens</name>
    <dbReference type="NCBI Taxonomy" id="294"/>
    <lineage>
        <taxon>Bacteria</taxon>
        <taxon>Pseudomonadati</taxon>
        <taxon>Pseudomonadota</taxon>
        <taxon>Gammaproteobacteria</taxon>
        <taxon>Pseudomonadales</taxon>
        <taxon>Pseudomonadaceae</taxon>
        <taxon>Pseudomonas</taxon>
    </lineage>
</organism>
<evidence type="ECO:0000313" key="3">
    <source>
        <dbReference type="EMBL" id="VVQ07688.1"/>
    </source>
</evidence>
<dbReference type="EMBL" id="CABVJC010000005">
    <property type="protein sequence ID" value="VVQ07688.1"/>
    <property type="molecule type" value="Genomic_DNA"/>
</dbReference>
<name>A0A5E7UCT7_PSEFL</name>
<dbReference type="AlphaFoldDB" id="A0A5E7UCT7"/>
<reference evidence="3 4" key="1">
    <citation type="submission" date="2019-09" db="EMBL/GenBank/DDBJ databases">
        <authorList>
            <person name="Chandra G."/>
            <person name="Truman W A."/>
        </authorList>
    </citation>
    <scope>NUCLEOTIDE SEQUENCE [LARGE SCALE GENOMIC DNA]</scope>
    <source>
        <strain evidence="3">PS941</strain>
    </source>
</reference>